<protein>
    <submittedName>
        <fullName evidence="4">DUF6286 domain-containing protein</fullName>
    </submittedName>
</protein>
<evidence type="ECO:0000313" key="4">
    <source>
        <dbReference type="EMBL" id="MDC2958416.1"/>
    </source>
</evidence>
<comment type="caution">
    <text evidence="4">The sequence shown here is derived from an EMBL/GenBank/DDBJ whole genome shotgun (WGS) entry which is preliminary data.</text>
</comment>
<feature type="transmembrane region" description="Helical" evidence="2">
    <location>
        <begin position="174"/>
        <end position="195"/>
    </location>
</feature>
<sequence length="368" mass="38238">MTAAAERGTTTVSQRAVRRIAERAATEARAGRVVGSAASVRGRSAEVSLKLTLPYPAPLADTVRDVQSHVTERTRHLTGLDVSPPRIGVTALTPTASPAPTAWDALPVADGLRTLRRSWSRRGVPVALLAWAAAVSCGALAFDLFRVHLADRPAAAWRTDAVHWLSAHGPGDPAVVAAGALVALAGAWMILLALAPGRRHQWTVGTPAARVAVAVDRSATVNLVRDAVAAVDGVAAVRVRARRRRVTVRAALAFGDREAARAAVTAAARNTLAACRLRQTPRLRVKVTPDPVWRPPHPEPDTPRSDAASTAVDDRSALVPTPGGATAAGTASGVEKDEVGSDGRTTNWAVPAAPAAQGRSASQPGGDR</sequence>
<feature type="region of interest" description="Disordered" evidence="1">
    <location>
        <begin position="286"/>
        <end position="368"/>
    </location>
</feature>
<dbReference type="InterPro" id="IPR046253">
    <property type="entry name" value="DUF6286"/>
</dbReference>
<keyword evidence="2" id="KW-0812">Transmembrane</keyword>
<evidence type="ECO:0000256" key="2">
    <source>
        <dbReference type="SAM" id="Phobius"/>
    </source>
</evidence>
<proteinExistence type="predicted"/>
<gene>
    <name evidence="4" type="ORF">PO587_28640</name>
</gene>
<organism evidence="4 5">
    <name type="scientific">Streptomyces gilvifuscus</name>
    <dbReference type="NCBI Taxonomy" id="1550617"/>
    <lineage>
        <taxon>Bacteria</taxon>
        <taxon>Bacillati</taxon>
        <taxon>Actinomycetota</taxon>
        <taxon>Actinomycetes</taxon>
        <taxon>Kitasatosporales</taxon>
        <taxon>Streptomycetaceae</taxon>
        <taxon>Streptomyces</taxon>
    </lineage>
</organism>
<feature type="transmembrane region" description="Helical" evidence="2">
    <location>
        <begin position="123"/>
        <end position="142"/>
    </location>
</feature>
<name>A0ABT5G0Q4_9ACTN</name>
<dbReference type="Pfam" id="PF19803">
    <property type="entry name" value="DUF6286"/>
    <property type="match status" value="1"/>
</dbReference>
<reference evidence="4 5" key="1">
    <citation type="journal article" date="2015" name="Int. J. Syst. Evol. Microbiol.">
        <title>Streptomyces gilvifuscus sp. nov., an actinomycete that produces antibacterial compounds isolated from soil.</title>
        <authorList>
            <person name="Nguyen T.M."/>
            <person name="Kim J."/>
        </authorList>
    </citation>
    <scope>NUCLEOTIDE SEQUENCE [LARGE SCALE GENOMIC DNA]</scope>
    <source>
        <strain evidence="4 5">T113</strain>
    </source>
</reference>
<evidence type="ECO:0000313" key="5">
    <source>
        <dbReference type="Proteomes" id="UP001221328"/>
    </source>
</evidence>
<keyword evidence="5" id="KW-1185">Reference proteome</keyword>
<evidence type="ECO:0000259" key="3">
    <source>
        <dbReference type="Pfam" id="PF19803"/>
    </source>
</evidence>
<evidence type="ECO:0000256" key="1">
    <source>
        <dbReference type="SAM" id="MobiDB-lite"/>
    </source>
</evidence>
<feature type="compositionally biased region" description="Polar residues" evidence="1">
    <location>
        <begin position="359"/>
        <end position="368"/>
    </location>
</feature>
<dbReference type="RefSeq" id="WP_272177216.1">
    <property type="nucleotide sequence ID" value="NZ_JAQOSK010000012.1"/>
</dbReference>
<feature type="domain" description="DUF6286" evidence="3">
    <location>
        <begin position="184"/>
        <end position="287"/>
    </location>
</feature>
<keyword evidence="2" id="KW-0472">Membrane</keyword>
<dbReference type="EMBL" id="JAQOSK010000012">
    <property type="protein sequence ID" value="MDC2958416.1"/>
    <property type="molecule type" value="Genomic_DNA"/>
</dbReference>
<accession>A0ABT5G0Q4</accession>
<feature type="compositionally biased region" description="Low complexity" evidence="1">
    <location>
        <begin position="320"/>
        <end position="331"/>
    </location>
</feature>
<dbReference type="Proteomes" id="UP001221328">
    <property type="component" value="Unassembled WGS sequence"/>
</dbReference>
<keyword evidence="2" id="KW-1133">Transmembrane helix</keyword>